<dbReference type="InterPro" id="IPR013656">
    <property type="entry name" value="PAS_4"/>
</dbReference>
<evidence type="ECO:0000259" key="9">
    <source>
        <dbReference type="PROSITE" id="PS50113"/>
    </source>
</evidence>
<feature type="compositionally biased region" description="Basic residues" evidence="5">
    <location>
        <begin position="1"/>
        <end position="10"/>
    </location>
</feature>
<comment type="catalytic activity">
    <reaction evidence="1">
        <text>ATP + protein L-histidine = ADP + protein N-phospho-L-histidine.</text>
        <dbReference type="EC" id="2.7.13.3"/>
    </reaction>
</comment>
<dbReference type="InterPro" id="IPR011006">
    <property type="entry name" value="CheY-like_superfamily"/>
</dbReference>
<dbReference type="SUPFAM" id="SSF55785">
    <property type="entry name" value="PYP-like sensor domain (PAS domain)"/>
    <property type="match status" value="4"/>
</dbReference>
<dbReference type="InterPro" id="IPR013655">
    <property type="entry name" value="PAS_fold_3"/>
</dbReference>
<evidence type="ECO:0000256" key="1">
    <source>
        <dbReference type="ARBA" id="ARBA00000085"/>
    </source>
</evidence>
<organism evidence="10 11">
    <name type="scientific">Methylobacterium terricola</name>
    <dbReference type="NCBI Taxonomy" id="2583531"/>
    <lineage>
        <taxon>Bacteria</taxon>
        <taxon>Pseudomonadati</taxon>
        <taxon>Pseudomonadota</taxon>
        <taxon>Alphaproteobacteria</taxon>
        <taxon>Hyphomicrobiales</taxon>
        <taxon>Methylobacteriaceae</taxon>
        <taxon>Methylobacterium</taxon>
    </lineage>
</organism>
<proteinExistence type="predicted"/>
<dbReference type="Gene3D" id="1.10.287.130">
    <property type="match status" value="1"/>
</dbReference>
<evidence type="ECO:0000256" key="5">
    <source>
        <dbReference type="SAM" id="MobiDB-lite"/>
    </source>
</evidence>
<dbReference type="InterPro" id="IPR036097">
    <property type="entry name" value="HisK_dim/P_sf"/>
</dbReference>
<dbReference type="Pfam" id="PF02518">
    <property type="entry name" value="HATPase_c"/>
    <property type="match status" value="1"/>
</dbReference>
<feature type="modified residue" description="4-aspartylphosphate" evidence="4">
    <location>
        <position position="935"/>
    </location>
</feature>
<dbReference type="PRINTS" id="PR00344">
    <property type="entry name" value="BCTRLSENSOR"/>
</dbReference>
<name>A0A5C4L732_9HYPH</name>
<dbReference type="InterPro" id="IPR005467">
    <property type="entry name" value="His_kinase_dom"/>
</dbReference>
<evidence type="ECO:0000313" key="10">
    <source>
        <dbReference type="EMBL" id="TNC06022.1"/>
    </source>
</evidence>
<dbReference type="PANTHER" id="PTHR43065">
    <property type="entry name" value="SENSOR HISTIDINE KINASE"/>
    <property type="match status" value="1"/>
</dbReference>
<dbReference type="PROSITE" id="PS50109">
    <property type="entry name" value="HIS_KIN"/>
    <property type="match status" value="1"/>
</dbReference>
<keyword evidence="11" id="KW-1185">Reference proteome</keyword>
<dbReference type="SUPFAM" id="SSF47384">
    <property type="entry name" value="Homodimeric domain of signal transducing histidine kinase"/>
    <property type="match status" value="1"/>
</dbReference>
<dbReference type="InterPro" id="IPR004358">
    <property type="entry name" value="Sig_transdc_His_kin-like_C"/>
</dbReference>
<dbReference type="Pfam" id="PF13188">
    <property type="entry name" value="PAS_8"/>
    <property type="match status" value="1"/>
</dbReference>
<evidence type="ECO:0000256" key="2">
    <source>
        <dbReference type="ARBA" id="ARBA00012438"/>
    </source>
</evidence>
<dbReference type="PROSITE" id="PS50112">
    <property type="entry name" value="PAS"/>
    <property type="match status" value="1"/>
</dbReference>
<dbReference type="InterPro" id="IPR036890">
    <property type="entry name" value="HATPase_C_sf"/>
</dbReference>
<reference evidence="10 11" key="1">
    <citation type="submission" date="2019-06" db="EMBL/GenBank/DDBJ databases">
        <title>Genome of Methylobacterium sp. 17Sr1-39.</title>
        <authorList>
            <person name="Seo T."/>
        </authorList>
    </citation>
    <scope>NUCLEOTIDE SEQUENCE [LARGE SCALE GENOMIC DNA]</scope>
    <source>
        <strain evidence="10 11">17Sr1-39</strain>
    </source>
</reference>
<feature type="region of interest" description="Disordered" evidence="5">
    <location>
        <begin position="1"/>
        <end position="110"/>
    </location>
</feature>
<evidence type="ECO:0000259" key="7">
    <source>
        <dbReference type="PROSITE" id="PS50110"/>
    </source>
</evidence>
<keyword evidence="3 4" id="KW-0597">Phosphoprotein</keyword>
<dbReference type="InterPro" id="IPR001789">
    <property type="entry name" value="Sig_transdc_resp-reg_receiver"/>
</dbReference>
<evidence type="ECO:0000259" key="6">
    <source>
        <dbReference type="PROSITE" id="PS50109"/>
    </source>
</evidence>
<feature type="domain" description="PAS" evidence="8">
    <location>
        <begin position="501"/>
        <end position="556"/>
    </location>
</feature>
<dbReference type="CDD" id="cd00082">
    <property type="entry name" value="HisKA"/>
    <property type="match status" value="1"/>
</dbReference>
<dbReference type="Pfam" id="PF00072">
    <property type="entry name" value="Response_reg"/>
    <property type="match status" value="1"/>
</dbReference>
<dbReference type="CDD" id="cd00130">
    <property type="entry name" value="PAS"/>
    <property type="match status" value="2"/>
</dbReference>
<sequence length="1003" mass="108678">MPSTRRRPRSSLRPGVAAPVGRPWTRAEPRPRSGIPAEDRHPGVGARAPPAMARSAAAASRRSATRRRAGDRRANHGVPPADPKSPPRFPERTRSRRSGPPAPPAEERLVSTLPPDLDYRSLFDAAPQPCLVLDPQGRVLAANRAWHIGHGSGTGPDDLVGRPLAEVVPDGAAIQASLARAVATGRPDTVAADVPAPAADSLSGAGGWSVTHTPVRDASGAVSLVLHHPVAGVRPEEDERREQIFQQMPGFVAVLRGPTHVFEYVNDAYVTIAGARDFLGHTVREAFPDLADQGFYELLDTVYRTGRPFAARAMPILFAGDASERAIDLLYQPLRDGSGAVTGIFVGGYDVTEQIRSQAALRDSEERYRTLLESIDVGFCILEMKFDGEGRAVDYRIAEANPAFARQTGADVAGLWVSEFAPDLERHWFDTYGRVALTGEPVHFENQADVFGRWFDVRALRIGDPALARVAVFFSDISDRKRMEEALRVLNASLEAQVAERTAERDQIWQASTDLFCVATVEGRFVSLNPAWTTLLGWSEGELLARPFLDFVHPDDVPATRAATAGLALGEPQPNFENRYRHRDGSHRWLSWNAVPRDGRIYATVRDVTAIRTQADALAQAEEALRQSQKMEAVGQLTGGVAHDFNNLLTIIRSSVDFLRRPELPEARKRRYLDAVSDTVDRAAKLTGQLLAFARRQALMPAVFDVGEKVRGVADMIDTVTGARVRVVVTVPDHPCFVRADVSQFETALINMAVNARDAMESEGTLTLTLTCGAAMPPIRGHAGSQKPFAAVSLTDTGPGVPPDLIGRIFEPFFTTKEVGRGTGLGLSQVFGFAKQSGGDVDVTSRTGEGATFTLYLPEAPDAAGDRDEAGSEASASPIGAGESVLVVEDNIEVGRFCTQILHDLGYRTTWATNAEEALERLGPDGAGFDVVFSDVVMPGMGGIALARELRRRLPHLPVVLASGYSHVLAQDDAHGFELLHKPYSAEQLGLILRRVARPRRAG</sequence>
<dbReference type="SMART" id="SM00086">
    <property type="entry name" value="PAC"/>
    <property type="match status" value="2"/>
</dbReference>
<protein>
    <recommendedName>
        <fullName evidence="2">histidine kinase</fullName>
        <ecNumber evidence="2">2.7.13.3</ecNumber>
    </recommendedName>
</protein>
<dbReference type="SMART" id="SM00091">
    <property type="entry name" value="PAS"/>
    <property type="match status" value="4"/>
</dbReference>
<dbReference type="InterPro" id="IPR003594">
    <property type="entry name" value="HATPase_dom"/>
</dbReference>
<comment type="caution">
    <text evidence="10">The sequence shown here is derived from an EMBL/GenBank/DDBJ whole genome shotgun (WGS) entry which is preliminary data.</text>
</comment>
<evidence type="ECO:0000313" key="11">
    <source>
        <dbReference type="Proteomes" id="UP000305267"/>
    </source>
</evidence>
<dbReference type="InterPro" id="IPR035965">
    <property type="entry name" value="PAS-like_dom_sf"/>
</dbReference>
<dbReference type="Pfam" id="PF00512">
    <property type="entry name" value="HisKA"/>
    <property type="match status" value="1"/>
</dbReference>
<dbReference type="InterPro" id="IPR001610">
    <property type="entry name" value="PAC"/>
</dbReference>
<dbReference type="Proteomes" id="UP000305267">
    <property type="component" value="Unassembled WGS sequence"/>
</dbReference>
<accession>A0A5C4L732</accession>
<dbReference type="SUPFAM" id="SSF55874">
    <property type="entry name" value="ATPase domain of HSP90 chaperone/DNA topoisomerase II/histidine kinase"/>
    <property type="match status" value="1"/>
</dbReference>
<feature type="domain" description="PAC" evidence="9">
    <location>
        <begin position="307"/>
        <end position="363"/>
    </location>
</feature>
<dbReference type="InterPro" id="IPR003661">
    <property type="entry name" value="HisK_dim/P_dom"/>
</dbReference>
<dbReference type="Pfam" id="PF08447">
    <property type="entry name" value="PAS_3"/>
    <property type="match status" value="1"/>
</dbReference>
<evidence type="ECO:0000259" key="8">
    <source>
        <dbReference type="PROSITE" id="PS50112"/>
    </source>
</evidence>
<feature type="compositionally biased region" description="Low complexity" evidence="5">
    <location>
        <begin position="46"/>
        <end position="62"/>
    </location>
</feature>
<dbReference type="SMART" id="SM00387">
    <property type="entry name" value="HATPase_c"/>
    <property type="match status" value="1"/>
</dbReference>
<dbReference type="Pfam" id="PF08448">
    <property type="entry name" value="PAS_4"/>
    <property type="match status" value="2"/>
</dbReference>
<evidence type="ECO:0000256" key="3">
    <source>
        <dbReference type="ARBA" id="ARBA00022553"/>
    </source>
</evidence>
<dbReference type="Gene3D" id="3.30.450.20">
    <property type="entry name" value="PAS domain"/>
    <property type="match status" value="4"/>
</dbReference>
<feature type="domain" description="Response regulatory" evidence="7">
    <location>
        <begin position="884"/>
        <end position="997"/>
    </location>
</feature>
<dbReference type="AlphaFoldDB" id="A0A5C4L732"/>
<dbReference type="SUPFAM" id="SSF52172">
    <property type="entry name" value="CheY-like"/>
    <property type="match status" value="1"/>
</dbReference>
<evidence type="ECO:0000256" key="4">
    <source>
        <dbReference type="PROSITE-ProRule" id="PRU00169"/>
    </source>
</evidence>
<dbReference type="PROSITE" id="PS50113">
    <property type="entry name" value="PAC"/>
    <property type="match status" value="1"/>
</dbReference>
<dbReference type="NCBIfam" id="TIGR00229">
    <property type="entry name" value="sensory_box"/>
    <property type="match status" value="2"/>
</dbReference>
<dbReference type="Gene3D" id="3.30.565.10">
    <property type="entry name" value="Histidine kinase-like ATPase, C-terminal domain"/>
    <property type="match status" value="1"/>
</dbReference>
<dbReference type="OrthoDB" id="9796100at2"/>
<gene>
    <name evidence="10" type="ORF">FF100_35025</name>
</gene>
<dbReference type="InterPro" id="IPR000014">
    <property type="entry name" value="PAS"/>
</dbReference>
<dbReference type="SMART" id="SM00448">
    <property type="entry name" value="REC"/>
    <property type="match status" value="1"/>
</dbReference>
<dbReference type="EMBL" id="VDDA01000053">
    <property type="protein sequence ID" value="TNC06022.1"/>
    <property type="molecule type" value="Genomic_DNA"/>
</dbReference>
<dbReference type="EC" id="2.7.13.3" evidence="2"/>
<dbReference type="PROSITE" id="PS50110">
    <property type="entry name" value="RESPONSE_REGULATORY"/>
    <property type="match status" value="1"/>
</dbReference>
<dbReference type="GO" id="GO:0000155">
    <property type="term" value="F:phosphorelay sensor kinase activity"/>
    <property type="evidence" value="ECO:0007669"/>
    <property type="project" value="InterPro"/>
</dbReference>
<feature type="domain" description="Histidine kinase" evidence="6">
    <location>
        <begin position="640"/>
        <end position="861"/>
    </location>
</feature>
<dbReference type="SMART" id="SM00388">
    <property type="entry name" value="HisKA"/>
    <property type="match status" value="1"/>
</dbReference>
<feature type="compositionally biased region" description="Basic and acidic residues" evidence="5">
    <location>
        <begin position="25"/>
        <end position="42"/>
    </location>
</feature>
<dbReference type="Gene3D" id="3.40.50.2300">
    <property type="match status" value="1"/>
</dbReference>
<dbReference type="PANTHER" id="PTHR43065:SF49">
    <property type="entry name" value="HISTIDINE KINASE"/>
    <property type="match status" value="1"/>
</dbReference>
<dbReference type="InterPro" id="IPR000700">
    <property type="entry name" value="PAS-assoc_C"/>
</dbReference>